<dbReference type="SUPFAM" id="SSF51735">
    <property type="entry name" value="NAD(P)-binding Rossmann-fold domains"/>
    <property type="match status" value="1"/>
</dbReference>
<sequence>MGKSWSQSAWIPTPPITENNICDQSGKVFIITGGNAGVGLQLVKILYRANARIYMAGRSEQRVTEAIEVLCAAIPDSKGSLLWLPLDLADLRSIKGAVENFLTKETRLDVLWNNAGVMFPSGTVKTEQGHDLQMSTNVLGPYLLSKLLYPILQETAETAPLSSVRVCWASSLLIELSPQGGVDMDQSGSPILSNNRFINYFVSKAANNQLAYECGRRYKTANILSVVCYHISLNSLFLYSVLCANTGKSFNPGNLNTDLTRHLMVPYLGWIQRLLQGLVLWPTRYGAYTELYAGLSPDLTIDKHSGAYIWPWGRVGYLRSDIEDSLRSEVEGGTGKAAKLWAWCDQETASFT</sequence>
<dbReference type="InterPro" id="IPR036291">
    <property type="entry name" value="NAD(P)-bd_dom_sf"/>
</dbReference>
<reference evidence="4 5" key="1">
    <citation type="journal article" date="2023" name="IMA Fungus">
        <title>Comparative genomic study of the Penicillium genus elucidates a diverse pangenome and 15 lateral gene transfer events.</title>
        <authorList>
            <person name="Petersen C."/>
            <person name="Sorensen T."/>
            <person name="Nielsen M.R."/>
            <person name="Sondergaard T.E."/>
            <person name="Sorensen J.L."/>
            <person name="Fitzpatrick D.A."/>
            <person name="Frisvad J.C."/>
            <person name="Nielsen K.L."/>
        </authorList>
    </citation>
    <scope>NUCLEOTIDE SEQUENCE [LARGE SCALE GENOMIC DNA]</scope>
    <source>
        <strain evidence="4 5">IBT 35679</strain>
    </source>
</reference>
<keyword evidence="2" id="KW-0521">NADP</keyword>
<comment type="caution">
    <text evidence="4">The sequence shown here is derived from an EMBL/GenBank/DDBJ whole genome shotgun (WGS) entry which is preliminary data.</text>
</comment>
<dbReference type="InterPro" id="IPR002347">
    <property type="entry name" value="SDR_fam"/>
</dbReference>
<evidence type="ECO:0000256" key="3">
    <source>
        <dbReference type="ARBA" id="ARBA00023002"/>
    </source>
</evidence>
<organism evidence="4 5">
    <name type="scientific">Penicillium frequentans</name>
    <dbReference type="NCBI Taxonomy" id="3151616"/>
    <lineage>
        <taxon>Eukaryota</taxon>
        <taxon>Fungi</taxon>
        <taxon>Dikarya</taxon>
        <taxon>Ascomycota</taxon>
        <taxon>Pezizomycotina</taxon>
        <taxon>Eurotiomycetes</taxon>
        <taxon>Eurotiomycetidae</taxon>
        <taxon>Eurotiales</taxon>
        <taxon>Aspergillaceae</taxon>
        <taxon>Penicillium</taxon>
    </lineage>
</organism>
<comment type="similarity">
    <text evidence="1">Belongs to the short-chain dehydrogenases/reductases (SDR) family.</text>
</comment>
<dbReference type="EMBL" id="JAQIZZ010000002">
    <property type="protein sequence ID" value="KAJ5552440.1"/>
    <property type="molecule type" value="Genomic_DNA"/>
</dbReference>
<dbReference type="PANTHER" id="PTHR24320:SF236">
    <property type="entry name" value="SHORT-CHAIN DEHYDROGENASE-RELATED"/>
    <property type="match status" value="1"/>
</dbReference>
<dbReference type="GO" id="GO:0016491">
    <property type="term" value="F:oxidoreductase activity"/>
    <property type="evidence" value="ECO:0007669"/>
    <property type="project" value="UniProtKB-KW"/>
</dbReference>
<evidence type="ECO:0000256" key="1">
    <source>
        <dbReference type="ARBA" id="ARBA00006484"/>
    </source>
</evidence>
<name>A0AAD6D4W7_9EURO</name>
<evidence type="ECO:0000313" key="5">
    <source>
        <dbReference type="Proteomes" id="UP001220324"/>
    </source>
</evidence>
<evidence type="ECO:0000313" key="4">
    <source>
        <dbReference type="EMBL" id="KAJ5552440.1"/>
    </source>
</evidence>
<protein>
    <submittedName>
        <fullName evidence="4">NAD(P)-binding protein</fullName>
    </submittedName>
</protein>
<dbReference type="PRINTS" id="PR00081">
    <property type="entry name" value="GDHRDH"/>
</dbReference>
<dbReference type="Gene3D" id="3.40.50.720">
    <property type="entry name" value="NAD(P)-binding Rossmann-like Domain"/>
    <property type="match status" value="1"/>
</dbReference>
<proteinExistence type="inferred from homology"/>
<dbReference type="PANTHER" id="PTHR24320">
    <property type="entry name" value="RETINOL DEHYDROGENASE"/>
    <property type="match status" value="1"/>
</dbReference>
<dbReference type="Proteomes" id="UP001220324">
    <property type="component" value="Unassembled WGS sequence"/>
</dbReference>
<dbReference type="Pfam" id="PF00106">
    <property type="entry name" value="adh_short"/>
    <property type="match status" value="1"/>
</dbReference>
<keyword evidence="3" id="KW-0560">Oxidoreductase</keyword>
<keyword evidence="5" id="KW-1185">Reference proteome</keyword>
<accession>A0AAD6D4W7</accession>
<dbReference type="AlphaFoldDB" id="A0AAD6D4W7"/>
<gene>
    <name evidence="4" type="ORF">N7494_001818</name>
</gene>
<evidence type="ECO:0000256" key="2">
    <source>
        <dbReference type="ARBA" id="ARBA00022857"/>
    </source>
</evidence>